<dbReference type="OrthoDB" id="5295305at2"/>
<dbReference type="SUPFAM" id="SSF55729">
    <property type="entry name" value="Acyl-CoA N-acyltransferases (Nat)"/>
    <property type="match status" value="1"/>
</dbReference>
<protein>
    <submittedName>
        <fullName evidence="2">GNAT family acetyltransferase</fullName>
    </submittedName>
</protein>
<dbReference type="PATRIC" id="fig|1641875.4.peg.4474"/>
<feature type="domain" description="N-acetyltransferase" evidence="1">
    <location>
        <begin position="9"/>
        <end position="175"/>
    </location>
</feature>
<dbReference type="GO" id="GO:0008999">
    <property type="term" value="F:protein-N-terminal-alanine acetyltransferase activity"/>
    <property type="evidence" value="ECO:0007669"/>
    <property type="project" value="TreeGrafter"/>
</dbReference>
<dbReference type="GO" id="GO:0005737">
    <property type="term" value="C:cytoplasm"/>
    <property type="evidence" value="ECO:0007669"/>
    <property type="project" value="TreeGrafter"/>
</dbReference>
<dbReference type="RefSeq" id="WP_057792983.1">
    <property type="nucleotide sequence ID" value="NZ_LAXJ01000009.1"/>
</dbReference>
<accession>A0A0T5NV01</accession>
<evidence type="ECO:0000313" key="3">
    <source>
        <dbReference type="Proteomes" id="UP000051295"/>
    </source>
</evidence>
<dbReference type="PANTHER" id="PTHR43441:SF11">
    <property type="entry name" value="RIBOSOMAL-PROTEIN-SERINE ACETYLTRANSFERASE"/>
    <property type="match status" value="1"/>
</dbReference>
<dbReference type="Proteomes" id="UP000051295">
    <property type="component" value="Unassembled WGS sequence"/>
</dbReference>
<dbReference type="AlphaFoldDB" id="A0A0T5NV01"/>
<keyword evidence="3" id="KW-1185">Reference proteome</keyword>
<dbReference type="Gene3D" id="3.40.630.30">
    <property type="match status" value="1"/>
</dbReference>
<evidence type="ECO:0000259" key="1">
    <source>
        <dbReference type="PROSITE" id="PS51186"/>
    </source>
</evidence>
<dbReference type="PANTHER" id="PTHR43441">
    <property type="entry name" value="RIBOSOMAL-PROTEIN-SERINE ACETYLTRANSFERASE"/>
    <property type="match status" value="1"/>
</dbReference>
<reference evidence="2 3" key="1">
    <citation type="submission" date="2015-04" db="EMBL/GenBank/DDBJ databases">
        <title>The draft genome sequence of Roseovarius sp.R12b.</title>
        <authorList>
            <person name="Li G."/>
            <person name="Lai Q."/>
            <person name="Shao Z."/>
            <person name="Yan P."/>
        </authorList>
    </citation>
    <scope>NUCLEOTIDE SEQUENCE [LARGE SCALE GENOMIC DNA]</scope>
    <source>
        <strain evidence="2 3">R12B</strain>
    </source>
</reference>
<dbReference type="CDD" id="cd04301">
    <property type="entry name" value="NAT_SF"/>
    <property type="match status" value="1"/>
</dbReference>
<dbReference type="PROSITE" id="PS51186">
    <property type="entry name" value="GNAT"/>
    <property type="match status" value="1"/>
</dbReference>
<organism evidence="2 3">
    <name type="scientific">Roseovarius atlanticus</name>
    <dbReference type="NCBI Taxonomy" id="1641875"/>
    <lineage>
        <taxon>Bacteria</taxon>
        <taxon>Pseudomonadati</taxon>
        <taxon>Pseudomonadota</taxon>
        <taxon>Alphaproteobacteria</taxon>
        <taxon>Rhodobacterales</taxon>
        <taxon>Roseobacteraceae</taxon>
        <taxon>Roseovarius</taxon>
    </lineage>
</organism>
<evidence type="ECO:0000313" key="2">
    <source>
        <dbReference type="EMBL" id="KRS12479.1"/>
    </source>
</evidence>
<dbReference type="InterPro" id="IPR000182">
    <property type="entry name" value="GNAT_dom"/>
</dbReference>
<dbReference type="EMBL" id="LAXJ01000009">
    <property type="protein sequence ID" value="KRS12479.1"/>
    <property type="molecule type" value="Genomic_DNA"/>
</dbReference>
<keyword evidence="2" id="KW-0808">Transferase</keyword>
<dbReference type="GO" id="GO:1990189">
    <property type="term" value="F:protein N-terminal-serine acetyltransferase activity"/>
    <property type="evidence" value="ECO:0007669"/>
    <property type="project" value="TreeGrafter"/>
</dbReference>
<gene>
    <name evidence="2" type="ORF">XM53_10280</name>
</gene>
<dbReference type="InterPro" id="IPR016181">
    <property type="entry name" value="Acyl_CoA_acyltransferase"/>
</dbReference>
<sequence>MPDNISKSFSLRPLEKPDLTSITRWFQGVGDLALFDRNSRVPYDLATSERLWNMADTPQDADDKCWFAITSEPTGVAGIVGLERISPVNRDAVIALYVDHAIRRQGVGIRASALILDFAFRQLGLNRVTSYYRNDNASSRDLVSQAGFEVEGTMRQAWFSDGRFHDMIVVGILAEDWKMRRDALAEELGETTVIAFGDGRSVGSKWPPHRHETP</sequence>
<name>A0A0T5NV01_9RHOB</name>
<dbReference type="InterPro" id="IPR051908">
    <property type="entry name" value="Ribosomal_N-acetyltransferase"/>
</dbReference>
<comment type="caution">
    <text evidence="2">The sequence shown here is derived from an EMBL/GenBank/DDBJ whole genome shotgun (WGS) entry which is preliminary data.</text>
</comment>
<proteinExistence type="predicted"/>
<dbReference type="STRING" id="1641875.XM53_10280"/>
<dbReference type="Pfam" id="PF13302">
    <property type="entry name" value="Acetyltransf_3"/>
    <property type="match status" value="1"/>
</dbReference>